<accession>A0ABN2ZDZ5</accession>
<gene>
    <name evidence="5" type="ORF">GCM10009760_24210</name>
</gene>
<evidence type="ECO:0000256" key="2">
    <source>
        <dbReference type="PROSITE-ProRule" id="PRU00335"/>
    </source>
</evidence>
<evidence type="ECO:0000259" key="4">
    <source>
        <dbReference type="PROSITE" id="PS50977"/>
    </source>
</evidence>
<dbReference type="InterPro" id="IPR009057">
    <property type="entry name" value="Homeodomain-like_sf"/>
</dbReference>
<feature type="region of interest" description="Disordered" evidence="3">
    <location>
        <begin position="201"/>
        <end position="227"/>
    </location>
</feature>
<evidence type="ECO:0000313" key="5">
    <source>
        <dbReference type="EMBL" id="GAA2140768.1"/>
    </source>
</evidence>
<dbReference type="InterPro" id="IPR036271">
    <property type="entry name" value="Tet_transcr_reg_TetR-rel_C_sf"/>
</dbReference>
<dbReference type="Proteomes" id="UP001422759">
    <property type="component" value="Unassembled WGS sequence"/>
</dbReference>
<evidence type="ECO:0000313" key="6">
    <source>
        <dbReference type="Proteomes" id="UP001422759"/>
    </source>
</evidence>
<keyword evidence="6" id="KW-1185">Reference proteome</keyword>
<dbReference type="PANTHER" id="PTHR30055:SF227">
    <property type="entry name" value="TRANSCRIPTIONAL REGULATORY PROTEIN (PROBABLY TETR-FAMILY)-RELATED"/>
    <property type="match status" value="1"/>
</dbReference>
<dbReference type="InterPro" id="IPR001647">
    <property type="entry name" value="HTH_TetR"/>
</dbReference>
<dbReference type="PANTHER" id="PTHR30055">
    <property type="entry name" value="HTH-TYPE TRANSCRIPTIONAL REGULATOR RUTR"/>
    <property type="match status" value="1"/>
</dbReference>
<dbReference type="InterPro" id="IPR045823">
    <property type="entry name" value="TetR_C_32"/>
</dbReference>
<dbReference type="Pfam" id="PF00440">
    <property type="entry name" value="TetR_N"/>
    <property type="match status" value="1"/>
</dbReference>
<comment type="caution">
    <text evidence="5">The sequence shown here is derived from an EMBL/GenBank/DDBJ whole genome shotgun (WGS) entry which is preliminary data.</text>
</comment>
<protein>
    <submittedName>
        <fullName evidence="5">TetR family transcriptional regulator</fullName>
    </submittedName>
</protein>
<reference evidence="5 6" key="1">
    <citation type="journal article" date="2019" name="Int. J. Syst. Evol. Microbiol.">
        <title>The Global Catalogue of Microorganisms (GCM) 10K type strain sequencing project: providing services to taxonomists for standard genome sequencing and annotation.</title>
        <authorList>
            <consortium name="The Broad Institute Genomics Platform"/>
            <consortium name="The Broad Institute Genome Sequencing Center for Infectious Disease"/>
            <person name="Wu L."/>
            <person name="Ma J."/>
        </authorList>
    </citation>
    <scope>NUCLEOTIDE SEQUENCE [LARGE SCALE GENOMIC DNA]</scope>
    <source>
        <strain evidence="5 6">JCM 14560</strain>
    </source>
</reference>
<dbReference type="Pfam" id="PF19344">
    <property type="entry name" value="TetR_C_32"/>
    <property type="match status" value="1"/>
</dbReference>
<name>A0ABN2ZDZ5_9ACTN</name>
<dbReference type="PROSITE" id="PS50977">
    <property type="entry name" value="HTH_TETR_2"/>
    <property type="match status" value="1"/>
</dbReference>
<evidence type="ECO:0000256" key="1">
    <source>
        <dbReference type="ARBA" id="ARBA00023125"/>
    </source>
</evidence>
<dbReference type="PRINTS" id="PR00455">
    <property type="entry name" value="HTHTETR"/>
</dbReference>
<dbReference type="Gene3D" id="1.10.357.10">
    <property type="entry name" value="Tetracycline Repressor, domain 2"/>
    <property type="match status" value="1"/>
</dbReference>
<evidence type="ECO:0000256" key="3">
    <source>
        <dbReference type="SAM" id="MobiDB-lite"/>
    </source>
</evidence>
<feature type="DNA-binding region" description="H-T-H motif" evidence="2">
    <location>
        <begin position="33"/>
        <end position="52"/>
    </location>
</feature>
<feature type="compositionally biased region" description="Basic and acidic residues" evidence="3">
    <location>
        <begin position="218"/>
        <end position="227"/>
    </location>
</feature>
<dbReference type="SUPFAM" id="SSF48498">
    <property type="entry name" value="Tetracyclin repressor-like, C-terminal domain"/>
    <property type="match status" value="1"/>
</dbReference>
<dbReference type="SUPFAM" id="SSF46689">
    <property type="entry name" value="Homeodomain-like"/>
    <property type="match status" value="1"/>
</dbReference>
<proteinExistence type="predicted"/>
<dbReference type="EMBL" id="BAAANT010000011">
    <property type="protein sequence ID" value="GAA2140768.1"/>
    <property type="molecule type" value="Genomic_DNA"/>
</dbReference>
<organism evidence="5 6">
    <name type="scientific">Kitasatospora kazusensis</name>
    <dbReference type="NCBI Taxonomy" id="407974"/>
    <lineage>
        <taxon>Bacteria</taxon>
        <taxon>Bacillati</taxon>
        <taxon>Actinomycetota</taxon>
        <taxon>Actinomycetes</taxon>
        <taxon>Kitasatosporales</taxon>
        <taxon>Streptomycetaceae</taxon>
        <taxon>Kitasatospora</taxon>
    </lineage>
</organism>
<dbReference type="InterPro" id="IPR050109">
    <property type="entry name" value="HTH-type_TetR-like_transc_reg"/>
</dbReference>
<sequence length="227" mass="24149">MSAPATPATGEPRREQLLNAADRVVQREGPGASMNAIAAEAGITKPILYRHFGDRNGLIRALTERHTSGLLTAVRAALAEPLERRDLVERVLDTYLAGIEARPQVYRLLTHPEAGDPTGAGNALAPALRQIAEEITRAVQAQVDLGADSPLISETWGRAITGMVLAAGDWWLDQRPCPRARMVQALADLLWGRLAAAAELPQAITPPPPAAPPAVGSSEHEPDSPLV</sequence>
<feature type="domain" description="HTH tetR-type" evidence="4">
    <location>
        <begin position="11"/>
        <end position="70"/>
    </location>
</feature>
<keyword evidence="1 2" id="KW-0238">DNA-binding</keyword>